<keyword evidence="3" id="KW-1185">Reference proteome</keyword>
<protein>
    <submittedName>
        <fullName evidence="2">Uncharacterized protein</fullName>
    </submittedName>
</protein>
<feature type="compositionally biased region" description="Gly residues" evidence="1">
    <location>
        <begin position="496"/>
        <end position="509"/>
    </location>
</feature>
<name>A0A9W8EHE4_9FUNG</name>
<sequence>NLRQRFFTPHCYLLRWAHPRTDARSLKRAVKCLMNAKTRESIHGIFVGEERADAGDGCGAALAKSVNYYSDIFRRQAPELWATSVDAYRLYAADRELQSGDVAGSGSGSESPQRPKRRRASGGSSNAAMLETPVSSLATDFSSDAGSEDGACDHVLVSVAGHSWHKFLGLRSRWASVGLRYSGRDDWVRREAAFLVQHVLTQGAVGAVDAAGAEVALAVVPFFVGTFDAANIEMAVGRARATRTVRVASLVDDLVACIAGVESKEPFSVLSLCRLTDRQTRTATTLALLASHGSNTQRFGMFPHNDSMLARLVAGSEGLWHEYRELPGGESDAGAGLMPMAPMAPIAAPCVSPTPRVAFSYAQSGIKYSFMVRREGHFFEMTRGESCWVPTMAPDAPRAVWAARTVPRDALLGILRHDTEKMVTAMVELYGLRSFCFGFFDGVAVPSVAAKAGGAAMALPARRISDDPVMLAGGCDSSRRSSSSARARRARASAGGAVGGSNGSNGGSGLPYRRPAGSHNHNHNHNQQQQQQQAAAAAMPFLSPQAHPCHSFSAVDVAAMSVSLPNSPFVGFPLDNNGGSVAHDALFASLSDAAFAASGARPDEAAAAQAAAATAAAVAAACLLPAHHDAPYRAPHLGSAGGSSAMPSSPAFWDVSHIGLGHSHHHPQPQLHASLTPAMGALSMPLGHVADMQMGFGSPHSMTGLTSGMTEMSVAPSSVALYPPQFSAGGPGPAECSSGAGPASVALYPPPFPGMFAGHSSSSSSAAAADILMHHFAQPSPSLTHYNLSAQATPAFESCSVPMQLHHASPQSVAHAAAAAPSPYHAFLIHTPVSAAPITHPLSLPPQTLPHPSAVVSSTEADDQSAMAAYFGAAPNNRPALA</sequence>
<dbReference type="AlphaFoldDB" id="A0A9W8EHE4"/>
<organism evidence="2 3">
    <name type="scientific">Coemansia thaxteri</name>
    <dbReference type="NCBI Taxonomy" id="2663907"/>
    <lineage>
        <taxon>Eukaryota</taxon>
        <taxon>Fungi</taxon>
        <taxon>Fungi incertae sedis</taxon>
        <taxon>Zoopagomycota</taxon>
        <taxon>Kickxellomycotina</taxon>
        <taxon>Kickxellomycetes</taxon>
        <taxon>Kickxellales</taxon>
        <taxon>Kickxellaceae</taxon>
        <taxon>Coemansia</taxon>
    </lineage>
</organism>
<feature type="compositionally biased region" description="Low complexity" evidence="1">
    <location>
        <begin position="472"/>
        <end position="485"/>
    </location>
</feature>
<feature type="region of interest" description="Disordered" evidence="1">
    <location>
        <begin position="101"/>
        <end position="127"/>
    </location>
</feature>
<evidence type="ECO:0000256" key="1">
    <source>
        <dbReference type="SAM" id="MobiDB-lite"/>
    </source>
</evidence>
<dbReference type="OrthoDB" id="5579086at2759"/>
<feature type="compositionally biased region" description="Low complexity" evidence="1">
    <location>
        <begin position="525"/>
        <end position="537"/>
    </location>
</feature>
<accession>A0A9W8EHE4</accession>
<dbReference type="Proteomes" id="UP001150907">
    <property type="component" value="Unassembled WGS sequence"/>
</dbReference>
<gene>
    <name evidence="2" type="ORF">H4R26_005201</name>
</gene>
<feature type="non-terminal residue" evidence="2">
    <location>
        <position position="1"/>
    </location>
</feature>
<proteinExistence type="predicted"/>
<evidence type="ECO:0000313" key="2">
    <source>
        <dbReference type="EMBL" id="KAJ1999093.1"/>
    </source>
</evidence>
<feature type="region of interest" description="Disordered" evidence="1">
    <location>
        <begin position="472"/>
        <end position="537"/>
    </location>
</feature>
<reference evidence="2" key="1">
    <citation type="submission" date="2022-07" db="EMBL/GenBank/DDBJ databases">
        <title>Phylogenomic reconstructions and comparative analyses of Kickxellomycotina fungi.</title>
        <authorList>
            <person name="Reynolds N.K."/>
            <person name="Stajich J.E."/>
            <person name="Barry K."/>
            <person name="Grigoriev I.V."/>
            <person name="Crous P."/>
            <person name="Smith M.E."/>
        </authorList>
    </citation>
    <scope>NUCLEOTIDE SEQUENCE</scope>
    <source>
        <strain evidence="2">IMI 214461</strain>
    </source>
</reference>
<evidence type="ECO:0000313" key="3">
    <source>
        <dbReference type="Proteomes" id="UP001150907"/>
    </source>
</evidence>
<dbReference type="EMBL" id="JANBQF010000790">
    <property type="protein sequence ID" value="KAJ1999093.1"/>
    <property type="molecule type" value="Genomic_DNA"/>
</dbReference>
<comment type="caution">
    <text evidence="2">The sequence shown here is derived from an EMBL/GenBank/DDBJ whole genome shotgun (WGS) entry which is preliminary data.</text>
</comment>